<accession>A0A931FIA8</accession>
<evidence type="ECO:0000256" key="3">
    <source>
        <dbReference type="ARBA" id="ARBA00022692"/>
    </source>
</evidence>
<evidence type="ECO:0000256" key="2">
    <source>
        <dbReference type="ARBA" id="ARBA00022475"/>
    </source>
</evidence>
<gene>
    <name evidence="7" type="ORF">I2501_34380</name>
</gene>
<comment type="caution">
    <text evidence="7">The sequence shown here is derived from an EMBL/GenBank/DDBJ whole genome shotgun (WGS) entry which is preliminary data.</text>
</comment>
<protein>
    <submittedName>
        <fullName evidence="7">MFS transporter</fullName>
    </submittedName>
</protein>
<keyword evidence="2" id="KW-1003">Cell membrane</keyword>
<dbReference type="CDD" id="cd06173">
    <property type="entry name" value="MFS_MefA_like"/>
    <property type="match status" value="1"/>
</dbReference>
<evidence type="ECO:0000313" key="7">
    <source>
        <dbReference type="EMBL" id="MBF9073115.1"/>
    </source>
</evidence>
<dbReference type="GO" id="GO:0022857">
    <property type="term" value="F:transmembrane transporter activity"/>
    <property type="evidence" value="ECO:0007669"/>
    <property type="project" value="InterPro"/>
</dbReference>
<feature type="transmembrane region" description="Helical" evidence="6">
    <location>
        <begin position="365"/>
        <end position="383"/>
    </location>
</feature>
<evidence type="ECO:0000256" key="6">
    <source>
        <dbReference type="SAM" id="Phobius"/>
    </source>
</evidence>
<dbReference type="AlphaFoldDB" id="A0A931FIA8"/>
<feature type="transmembrane region" description="Helical" evidence="6">
    <location>
        <begin position="428"/>
        <end position="449"/>
    </location>
</feature>
<dbReference type="InterPro" id="IPR036259">
    <property type="entry name" value="MFS_trans_sf"/>
</dbReference>
<sequence length="491" mass="51095">MALRVGDHLHAGGLSRPRGGAAYQQSLAPLGSAWLLACRTSAPPTVQQPQVVTRPRPGCLKCAVPILLDTPGQREVVVGSRRLGRAFGWLWAAYSVSALGTWLAFDAFSIIAIRVLHSGPTAVSFLAAAGLAVGAVVAVPLGPWMEFRRKRPVMVSMDLIRFAVLLTVPLAYALGALTFAQLLVVSVITSAADITFNAASGATIKSLVPKEDLLVASARFESTSWTATVLGPPLGGAAIGLLGPLTTVIANAVSFVCSALGIRAIGGVEPAPEPAPAAHPAGSSGLLEGWRFILRHPTLRLLQVNCALNNGLIMASVPLLAVLMMGQLHFAPWQYGLAFAAPSLGGLLGSRIARPLAARYGRHRVLYVSGVARAVWPIGLAFIGPGTPGLVWVMVVELGLITCSGVFNPLLSTTRLELAPPDRVARTLSAWSVSNKISIAALTALWGLLAGLVGTRTAIGVAGALLLATPVLLPRREHAQQPEPELTASAA</sequence>
<dbReference type="PANTHER" id="PTHR23513">
    <property type="entry name" value="INTEGRAL MEMBRANE EFFLUX PROTEIN-RELATED"/>
    <property type="match status" value="1"/>
</dbReference>
<evidence type="ECO:0000256" key="5">
    <source>
        <dbReference type="ARBA" id="ARBA00023136"/>
    </source>
</evidence>
<feature type="transmembrane region" description="Helical" evidence="6">
    <location>
        <begin position="122"/>
        <end position="141"/>
    </location>
</feature>
<dbReference type="Proteomes" id="UP000657385">
    <property type="component" value="Unassembled WGS sequence"/>
</dbReference>
<evidence type="ECO:0000256" key="1">
    <source>
        <dbReference type="ARBA" id="ARBA00004651"/>
    </source>
</evidence>
<feature type="transmembrane region" description="Helical" evidence="6">
    <location>
        <begin position="389"/>
        <end position="407"/>
    </location>
</feature>
<feature type="transmembrane region" description="Helical" evidence="6">
    <location>
        <begin position="89"/>
        <end position="116"/>
    </location>
</feature>
<dbReference type="Gene3D" id="1.20.1250.20">
    <property type="entry name" value="MFS general substrate transporter like domains"/>
    <property type="match status" value="1"/>
</dbReference>
<keyword evidence="5 6" id="KW-0472">Membrane</keyword>
<comment type="subcellular location">
    <subcellularLocation>
        <location evidence="1">Cell membrane</location>
        <topology evidence="1">Multi-pass membrane protein</topology>
    </subcellularLocation>
</comment>
<proteinExistence type="predicted"/>
<evidence type="ECO:0000256" key="4">
    <source>
        <dbReference type="ARBA" id="ARBA00022989"/>
    </source>
</evidence>
<feature type="transmembrane region" description="Helical" evidence="6">
    <location>
        <begin position="301"/>
        <end position="321"/>
    </location>
</feature>
<dbReference type="SUPFAM" id="SSF103473">
    <property type="entry name" value="MFS general substrate transporter"/>
    <property type="match status" value="1"/>
</dbReference>
<dbReference type="InterPro" id="IPR011701">
    <property type="entry name" value="MFS"/>
</dbReference>
<evidence type="ECO:0000313" key="8">
    <source>
        <dbReference type="Proteomes" id="UP000657385"/>
    </source>
</evidence>
<feature type="transmembrane region" description="Helical" evidence="6">
    <location>
        <begin position="333"/>
        <end position="353"/>
    </location>
</feature>
<keyword evidence="4 6" id="KW-1133">Transmembrane helix</keyword>
<dbReference type="EMBL" id="JADPRT010000020">
    <property type="protein sequence ID" value="MBF9073115.1"/>
    <property type="molecule type" value="Genomic_DNA"/>
</dbReference>
<name>A0A931FIA8_9ACTN</name>
<organism evidence="7 8">
    <name type="scientific">Streptacidiphilus fuscans</name>
    <dbReference type="NCBI Taxonomy" id="2789292"/>
    <lineage>
        <taxon>Bacteria</taxon>
        <taxon>Bacillati</taxon>
        <taxon>Actinomycetota</taxon>
        <taxon>Actinomycetes</taxon>
        <taxon>Kitasatosporales</taxon>
        <taxon>Streptomycetaceae</taxon>
        <taxon>Streptacidiphilus</taxon>
    </lineage>
</organism>
<feature type="transmembrane region" description="Helical" evidence="6">
    <location>
        <begin position="234"/>
        <end position="257"/>
    </location>
</feature>
<dbReference type="Pfam" id="PF07690">
    <property type="entry name" value="MFS_1"/>
    <property type="match status" value="1"/>
</dbReference>
<feature type="transmembrane region" description="Helical" evidence="6">
    <location>
        <begin position="455"/>
        <end position="473"/>
    </location>
</feature>
<keyword evidence="8" id="KW-1185">Reference proteome</keyword>
<reference evidence="7" key="1">
    <citation type="submission" date="2020-11" db="EMBL/GenBank/DDBJ databases">
        <title>Isolation and identification of active actinomycetes.</title>
        <authorList>
            <person name="Yu B."/>
        </authorList>
    </citation>
    <scope>NUCLEOTIDE SEQUENCE</scope>
    <source>
        <strain evidence="7">NEAU-YB345</strain>
    </source>
</reference>
<dbReference type="GO" id="GO:0005886">
    <property type="term" value="C:plasma membrane"/>
    <property type="evidence" value="ECO:0007669"/>
    <property type="project" value="UniProtKB-SubCell"/>
</dbReference>
<feature type="transmembrane region" description="Helical" evidence="6">
    <location>
        <begin position="162"/>
        <end position="188"/>
    </location>
</feature>
<keyword evidence="3 6" id="KW-0812">Transmembrane</keyword>
<dbReference type="PANTHER" id="PTHR23513:SF6">
    <property type="entry name" value="MAJOR FACILITATOR SUPERFAMILY ASSOCIATED DOMAIN-CONTAINING PROTEIN"/>
    <property type="match status" value="1"/>
</dbReference>